<protein>
    <submittedName>
        <fullName evidence="2">Uncharacterized protein</fullName>
    </submittedName>
</protein>
<sequence length="433" mass="48346">MLLDIFYMQNHILCEDYILPCAFSQVGKTISNVVHLLKLQYMTRGRGQGNTTRASKTLIRGRGSTSRVNMPTSNAIGESASTQRNVIREATTSSQNNTISEGESNNNSGQKTLVFLSHFGLEPSNICSTRICESFKSELDPNEINWKSVSQEIRDFYLGEFKEAIRPKYVPEETWESWMRFWKDPKVIEPSKINSKNRCGGQNVVAKGTHTGGSITIGEHRKRLAIEKGRDPTPSELHFHVHTHGHDGKSFVGERAQNMHVYQATVEADGDKGMLEKVIKSFNLSIPPREIQNEDPKFEKYLEILHNQTQTQSNVDQLQAYYQVVGGEKKIRIYGLGAQDKSFYGTNLCASASRIDASSSVPCTNAQTIATENLDDFMTRLIPSLTGKMLPVLFERVRGLISSTSSQPNTHMTPVTSTPTNVDKAHAPVSDED</sequence>
<evidence type="ECO:0000313" key="3">
    <source>
        <dbReference type="Proteomes" id="UP000826656"/>
    </source>
</evidence>
<comment type="caution">
    <text evidence="2">The sequence shown here is derived from an EMBL/GenBank/DDBJ whole genome shotgun (WGS) entry which is preliminary data.</text>
</comment>
<name>A0ABQ7WAU5_SOLTU</name>
<accession>A0ABQ7WAU5</accession>
<organism evidence="2 3">
    <name type="scientific">Solanum tuberosum</name>
    <name type="common">Potato</name>
    <dbReference type="NCBI Taxonomy" id="4113"/>
    <lineage>
        <taxon>Eukaryota</taxon>
        <taxon>Viridiplantae</taxon>
        <taxon>Streptophyta</taxon>
        <taxon>Embryophyta</taxon>
        <taxon>Tracheophyta</taxon>
        <taxon>Spermatophyta</taxon>
        <taxon>Magnoliopsida</taxon>
        <taxon>eudicotyledons</taxon>
        <taxon>Gunneridae</taxon>
        <taxon>Pentapetalae</taxon>
        <taxon>asterids</taxon>
        <taxon>lamiids</taxon>
        <taxon>Solanales</taxon>
        <taxon>Solanaceae</taxon>
        <taxon>Solanoideae</taxon>
        <taxon>Solaneae</taxon>
        <taxon>Solanum</taxon>
    </lineage>
</organism>
<gene>
    <name evidence="2" type="ORF">KY290_009307</name>
</gene>
<dbReference type="Pfam" id="PF03004">
    <property type="entry name" value="Transposase_24"/>
    <property type="match status" value="1"/>
</dbReference>
<feature type="compositionally biased region" description="Polar residues" evidence="1">
    <location>
        <begin position="403"/>
        <end position="421"/>
    </location>
</feature>
<dbReference type="InterPro" id="IPR004252">
    <property type="entry name" value="Probable_transposase_24"/>
</dbReference>
<reference evidence="2 3" key="1">
    <citation type="journal article" date="2021" name="bioRxiv">
        <title>Chromosome-scale and haplotype-resolved genome assembly of a tetraploid potato cultivar.</title>
        <authorList>
            <person name="Sun H."/>
            <person name="Jiao W.-B."/>
            <person name="Krause K."/>
            <person name="Campoy J.A."/>
            <person name="Goel M."/>
            <person name="Folz-Donahue K."/>
            <person name="Kukat C."/>
            <person name="Huettel B."/>
            <person name="Schneeberger K."/>
        </authorList>
    </citation>
    <scope>NUCLEOTIDE SEQUENCE [LARGE SCALE GENOMIC DNA]</scope>
    <source>
        <strain evidence="2">SolTubOtavaFocal</strain>
        <tissue evidence="2">Leaves</tissue>
    </source>
</reference>
<feature type="region of interest" description="Disordered" evidence="1">
    <location>
        <begin position="403"/>
        <end position="433"/>
    </location>
</feature>
<evidence type="ECO:0000313" key="2">
    <source>
        <dbReference type="EMBL" id="KAH0777896.1"/>
    </source>
</evidence>
<dbReference type="Proteomes" id="UP000826656">
    <property type="component" value="Unassembled WGS sequence"/>
</dbReference>
<dbReference type="EMBL" id="JAIVGD010000003">
    <property type="protein sequence ID" value="KAH0777896.1"/>
    <property type="molecule type" value="Genomic_DNA"/>
</dbReference>
<evidence type="ECO:0000256" key="1">
    <source>
        <dbReference type="SAM" id="MobiDB-lite"/>
    </source>
</evidence>
<keyword evidence="3" id="KW-1185">Reference proteome</keyword>
<proteinExistence type="predicted"/>